<sequence length="252" mass="27650">MRLEEVLAELVRGARDVLGEDLVGAYQVGSFALGAADAASDVDVLVVTAGALDADAERGLRELHARLPDLDSGWARHLEGSYAPRAELRRPGTDPWLYVDNGHRRMQWSTHDNSLAVRWVLRHHGLVLTGPAGRDLVDPVSPDALRTDAVETLRRWDEDVRARPEQFGDLLAQQQHVLGLCRLLHRARHGRVVSKAAAAQWVQETAPEWGPLVREAVAGRGLGWDRGALPTPATVVAQTEGFHRHVLARSTA</sequence>
<dbReference type="OrthoDB" id="7058480at2"/>
<keyword evidence="5" id="KW-1185">Reference proteome</keyword>
<dbReference type="GO" id="GO:0016779">
    <property type="term" value="F:nucleotidyltransferase activity"/>
    <property type="evidence" value="ECO:0007669"/>
    <property type="project" value="InterPro"/>
</dbReference>
<evidence type="ECO:0000259" key="2">
    <source>
        <dbReference type="Pfam" id="PF01909"/>
    </source>
</evidence>
<dbReference type="InterPro" id="IPR002934">
    <property type="entry name" value="Polymerase_NTP_transf_dom"/>
</dbReference>
<evidence type="ECO:0000313" key="5">
    <source>
        <dbReference type="Proteomes" id="UP000238083"/>
    </source>
</evidence>
<comment type="caution">
    <text evidence="4">The sequence shown here is derived from an EMBL/GenBank/DDBJ whole genome shotgun (WGS) entry which is preliminary data.</text>
</comment>
<dbReference type="Gene3D" id="3.30.460.10">
    <property type="entry name" value="Beta Polymerase, domain 2"/>
    <property type="match status" value="1"/>
</dbReference>
<evidence type="ECO:0000256" key="1">
    <source>
        <dbReference type="ARBA" id="ARBA00022679"/>
    </source>
</evidence>
<dbReference type="AlphaFoldDB" id="A0A2T0R805"/>
<name>A0A2T0R805_9ACTN</name>
<dbReference type="Pfam" id="PF13427">
    <property type="entry name" value="AadA_C"/>
    <property type="match status" value="1"/>
</dbReference>
<feature type="domain" description="Adenylyltransferase AadA C-terminal" evidence="3">
    <location>
        <begin position="136"/>
        <end position="218"/>
    </location>
</feature>
<dbReference type="SUPFAM" id="SSF81301">
    <property type="entry name" value="Nucleotidyltransferase"/>
    <property type="match status" value="1"/>
</dbReference>
<dbReference type="EMBL" id="PVZF01000002">
    <property type="protein sequence ID" value="PRY17297.1"/>
    <property type="molecule type" value="Genomic_DNA"/>
</dbReference>
<protein>
    <submittedName>
        <fullName evidence="4">Uncharacterized protein DUF4111</fullName>
    </submittedName>
</protein>
<dbReference type="InterPro" id="IPR025184">
    <property type="entry name" value="AadA_C"/>
</dbReference>
<keyword evidence="1" id="KW-0808">Transferase</keyword>
<proteinExistence type="predicted"/>
<organism evidence="4 5">
    <name type="scientific">Kineococcus rhizosphaerae</name>
    <dbReference type="NCBI Taxonomy" id="559628"/>
    <lineage>
        <taxon>Bacteria</taxon>
        <taxon>Bacillati</taxon>
        <taxon>Actinomycetota</taxon>
        <taxon>Actinomycetes</taxon>
        <taxon>Kineosporiales</taxon>
        <taxon>Kineosporiaceae</taxon>
        <taxon>Kineococcus</taxon>
    </lineage>
</organism>
<evidence type="ECO:0000259" key="3">
    <source>
        <dbReference type="Pfam" id="PF13427"/>
    </source>
</evidence>
<dbReference type="InterPro" id="IPR043519">
    <property type="entry name" value="NT_sf"/>
</dbReference>
<dbReference type="CDD" id="cd05403">
    <property type="entry name" value="NT_KNTase_like"/>
    <property type="match status" value="1"/>
</dbReference>
<gene>
    <name evidence="4" type="ORF">CLV37_102256</name>
</gene>
<dbReference type="RefSeq" id="WP_106207959.1">
    <property type="nucleotide sequence ID" value="NZ_PVZF01000002.1"/>
</dbReference>
<evidence type="ECO:0000313" key="4">
    <source>
        <dbReference type="EMBL" id="PRY17297.1"/>
    </source>
</evidence>
<accession>A0A2T0R805</accession>
<dbReference type="Proteomes" id="UP000238083">
    <property type="component" value="Unassembled WGS sequence"/>
</dbReference>
<reference evidence="4 5" key="1">
    <citation type="submission" date="2018-03" db="EMBL/GenBank/DDBJ databases">
        <title>Genomic Encyclopedia of Archaeal and Bacterial Type Strains, Phase II (KMG-II): from individual species to whole genera.</title>
        <authorList>
            <person name="Goeker M."/>
        </authorList>
    </citation>
    <scope>NUCLEOTIDE SEQUENCE [LARGE SCALE GENOMIC DNA]</scope>
    <source>
        <strain evidence="4 5">DSM 19711</strain>
    </source>
</reference>
<dbReference type="Pfam" id="PF01909">
    <property type="entry name" value="NTP_transf_2"/>
    <property type="match status" value="1"/>
</dbReference>
<feature type="domain" description="Polymerase nucleotidyl transferase" evidence="2">
    <location>
        <begin position="23"/>
        <end position="54"/>
    </location>
</feature>